<dbReference type="Pfam" id="PF10636">
    <property type="entry name" value="hemP"/>
    <property type="match status" value="1"/>
</dbReference>
<evidence type="ECO:0000313" key="3">
    <source>
        <dbReference type="Proteomes" id="UP000298681"/>
    </source>
</evidence>
<dbReference type="AlphaFoldDB" id="A0A4Z1R9C6"/>
<name>A0A4Z1R9C6_9GAMM</name>
<sequence>MSLDRSPDPLHDPSAPAPAPYAAAPEQLLLDSARLLAGQREVCIRHGNELYRLRHTRNDKLILTK</sequence>
<accession>A0A4Z1R9C6</accession>
<dbReference type="Gene3D" id="2.10.70.10">
    <property type="entry name" value="Complement Module, domain 1"/>
    <property type="match status" value="1"/>
</dbReference>
<feature type="region of interest" description="Disordered" evidence="1">
    <location>
        <begin position="1"/>
        <end position="22"/>
    </location>
</feature>
<protein>
    <submittedName>
        <fullName evidence="2">Hemin uptake protein HemP</fullName>
    </submittedName>
</protein>
<dbReference type="EMBL" id="SPUH01000002">
    <property type="protein sequence ID" value="TKS52763.1"/>
    <property type="molecule type" value="Genomic_DNA"/>
</dbReference>
<reference evidence="2 3" key="1">
    <citation type="submission" date="2019-01" db="EMBL/GenBank/DDBJ databases">
        <authorList>
            <person name="Zhang S."/>
        </authorList>
    </citation>
    <scope>NUCLEOTIDE SEQUENCE [LARGE SCALE GENOMIC DNA]</scope>
    <source>
        <strain evidence="2 3">1626</strain>
    </source>
</reference>
<proteinExistence type="predicted"/>
<evidence type="ECO:0000313" key="2">
    <source>
        <dbReference type="EMBL" id="TKS52763.1"/>
    </source>
</evidence>
<dbReference type="RefSeq" id="WP_134674858.1">
    <property type="nucleotide sequence ID" value="NZ_SPUH01000002.1"/>
</dbReference>
<dbReference type="Proteomes" id="UP000298681">
    <property type="component" value="Unassembled WGS sequence"/>
</dbReference>
<organism evidence="2 3">
    <name type="scientific">Luteimonas yindakuii</name>
    <dbReference type="NCBI Taxonomy" id="2565782"/>
    <lineage>
        <taxon>Bacteria</taxon>
        <taxon>Pseudomonadati</taxon>
        <taxon>Pseudomonadota</taxon>
        <taxon>Gammaproteobacteria</taxon>
        <taxon>Lysobacterales</taxon>
        <taxon>Lysobacteraceae</taxon>
        <taxon>Luteimonas</taxon>
    </lineage>
</organism>
<comment type="caution">
    <text evidence="2">The sequence shown here is derived from an EMBL/GenBank/DDBJ whole genome shotgun (WGS) entry which is preliminary data.</text>
</comment>
<evidence type="ECO:0000256" key="1">
    <source>
        <dbReference type="SAM" id="MobiDB-lite"/>
    </source>
</evidence>
<keyword evidence="3" id="KW-1185">Reference proteome</keyword>
<dbReference type="InterPro" id="IPR019600">
    <property type="entry name" value="Hemin_uptake_protein_HemP"/>
</dbReference>
<feature type="compositionally biased region" description="Basic and acidic residues" evidence="1">
    <location>
        <begin position="1"/>
        <end position="11"/>
    </location>
</feature>
<gene>
    <name evidence="2" type="primary">hemP</name>
    <name evidence="2" type="ORF">E4582_10995</name>
</gene>